<name>A0AAW4ZFY1_BACT4</name>
<evidence type="ECO:0000313" key="3">
    <source>
        <dbReference type="Proteomes" id="UP001200544"/>
    </source>
</evidence>
<dbReference type="Gene3D" id="3.40.630.30">
    <property type="match status" value="1"/>
</dbReference>
<dbReference type="PROSITE" id="PS51186">
    <property type="entry name" value="GNAT"/>
    <property type="match status" value="1"/>
</dbReference>
<dbReference type="InterPro" id="IPR000182">
    <property type="entry name" value="GNAT_dom"/>
</dbReference>
<organism evidence="2 3">
    <name type="scientific">Bacteroides thetaiotaomicron</name>
    <dbReference type="NCBI Taxonomy" id="818"/>
    <lineage>
        <taxon>Bacteria</taxon>
        <taxon>Pseudomonadati</taxon>
        <taxon>Bacteroidota</taxon>
        <taxon>Bacteroidia</taxon>
        <taxon>Bacteroidales</taxon>
        <taxon>Bacteroidaceae</taxon>
        <taxon>Bacteroides</taxon>
    </lineage>
</organism>
<dbReference type="CDD" id="cd04301">
    <property type="entry name" value="NAT_SF"/>
    <property type="match status" value="1"/>
</dbReference>
<dbReference type="GO" id="GO:0016747">
    <property type="term" value="F:acyltransferase activity, transferring groups other than amino-acyl groups"/>
    <property type="evidence" value="ECO:0007669"/>
    <property type="project" value="InterPro"/>
</dbReference>
<dbReference type="SUPFAM" id="SSF55729">
    <property type="entry name" value="Acyl-CoA N-acyltransferases (Nat)"/>
    <property type="match status" value="1"/>
</dbReference>
<reference evidence="2" key="1">
    <citation type="submission" date="2021-07" db="EMBL/GenBank/DDBJ databases">
        <title>Comparative genomics of Bacteroides fragilis group isolates reveals species-dependent resistance mechanisms and validates clinical tools for resistance prediction.</title>
        <authorList>
            <person name="Wallace M.J."/>
            <person name="Jean S."/>
            <person name="Wallace M.A."/>
            <person name="Carey-Ann B.D."/>
            <person name="Dantas G."/>
        </authorList>
    </citation>
    <scope>NUCLEOTIDE SEQUENCE</scope>
    <source>
        <strain evidence="2">BJH_160</strain>
    </source>
</reference>
<feature type="domain" description="N-acetyltransferase" evidence="1">
    <location>
        <begin position="50"/>
        <end position="199"/>
    </location>
</feature>
<gene>
    <name evidence="2" type="ORF">K0H07_24905</name>
</gene>
<dbReference type="Proteomes" id="UP001200544">
    <property type="component" value="Unassembled WGS sequence"/>
</dbReference>
<evidence type="ECO:0000259" key="1">
    <source>
        <dbReference type="PROSITE" id="PS51186"/>
    </source>
</evidence>
<comment type="caution">
    <text evidence="2">The sequence shown here is derived from an EMBL/GenBank/DDBJ whole genome shotgun (WGS) entry which is preliminary data.</text>
</comment>
<proteinExistence type="predicted"/>
<dbReference type="AlphaFoldDB" id="A0AAW4ZFY1"/>
<protein>
    <submittedName>
        <fullName evidence="2">GNAT family N-acetyltransferase</fullName>
    </submittedName>
</protein>
<dbReference type="EMBL" id="JAHYQA010000024">
    <property type="protein sequence ID" value="MCE9240382.1"/>
    <property type="molecule type" value="Genomic_DNA"/>
</dbReference>
<dbReference type="RefSeq" id="WP_234129335.1">
    <property type="nucleotide sequence ID" value="NZ_JAHYQA010000024.1"/>
</dbReference>
<sequence length="199" mass="23099">MLYEVAHIIKERFLFLWKVVEWGNATLFYLMHKKKLIEVNSVLELLSNDYRFRTTTEEDVERLVVFFARQPEEAFEFFKPHGFDGKAIRKVVKNKAFLTFVVLKDDAIVGYFFLRCFVNGKCFRGKIVHKDWQGRGIAKLMGSAMTKVAQHLDLCMFGSISPENYASMASAKASNDIKVHKTLGNGYYYIEFLPKKVDN</sequence>
<accession>A0AAW4ZFY1</accession>
<dbReference type="Pfam" id="PF13302">
    <property type="entry name" value="Acetyltransf_3"/>
    <property type="match status" value="1"/>
</dbReference>
<dbReference type="InterPro" id="IPR016181">
    <property type="entry name" value="Acyl_CoA_acyltransferase"/>
</dbReference>
<evidence type="ECO:0000313" key="2">
    <source>
        <dbReference type="EMBL" id="MCE9240382.1"/>
    </source>
</evidence>